<dbReference type="Pfam" id="PF19190">
    <property type="entry name" value="BACON_2"/>
    <property type="match status" value="1"/>
</dbReference>
<keyword evidence="2" id="KW-1133">Transmembrane helix</keyword>
<reference evidence="4 5" key="1">
    <citation type="journal article" date="2014" name="Genome Announc.">
        <title>Draft Genome Sequence of Streptomyces fradiae ATCC 19609, a Strain Highly Sensitive to Antibiotics.</title>
        <authorList>
            <person name="Bekker O.B."/>
            <person name="Klimina K.M."/>
            <person name="Vatlin A.A."/>
            <person name="Zakharevich N.V."/>
            <person name="Kasianov A.S."/>
            <person name="Danilenko V.N."/>
        </authorList>
    </citation>
    <scope>NUCLEOTIDE SEQUENCE [LARGE SCALE GENOMIC DNA]</scope>
    <source>
        <strain evidence="4 5">ATCC 19609</strain>
    </source>
</reference>
<evidence type="ECO:0000256" key="2">
    <source>
        <dbReference type="SAM" id="Phobius"/>
    </source>
</evidence>
<evidence type="ECO:0000313" key="5">
    <source>
        <dbReference type="Proteomes" id="UP000028058"/>
    </source>
</evidence>
<keyword evidence="5" id="KW-1185">Reference proteome</keyword>
<keyword evidence="2" id="KW-0472">Membrane</keyword>
<sequence length="551" mass="56954">MNSRPEHPTHATGGARYEPYLDGLFTYCLAAMCDHDAATAVLGEVLAHAERRHRRSPAEPERQRARLYALARWTCLRHLAVRPRPPAQPGSAGGPAPHDPSGRAHDPAHAHAGDPSGPGPSAETAARRRRELSALVWPEAAGTTREQREALELAVRHRLTPPEVAAVLGTDEEKARRLLTAGAREVERTRAALAVAEGGGCPTVNRMTGDTRALMGSDLRRELLRHIKDCDACRDTVQRSPADACGPGGTTTADVLPLVPAPRAAAAAAMRAALRARPRDLPAGRPRHDRQGFPMDPGRLAARRRAVRRRVATATVVAAAVAAPLFALWAAYRGAPPGQDRYAGPVSAAEDGHPGAHPYDPADGSGGPPGGRGGNGQPGGAAERGGDRGGNDDAAREDGRSGAEEDGSGGDGRNGAGLTVASRSGGGSTLITLTASGGAPVDWSARTDAPWLRLSDTGGTLRPGRSVTVTVTVDRARQPGGAWTGRVTIGPSGTVVTVTGRGAPSPEDPVEPPPSAPADPDPEPAPSPPEQEPSSEPPEPEDAGEAGDTAE</sequence>
<name>A0A420V2F0_9ACTN</name>
<keyword evidence="2" id="KW-0812">Transmembrane</keyword>
<dbReference type="OrthoDB" id="3492533at2"/>
<feature type="compositionally biased region" description="Pro residues" evidence="1">
    <location>
        <begin position="511"/>
        <end position="537"/>
    </location>
</feature>
<dbReference type="RefSeq" id="WP_050364411.1">
    <property type="nucleotide sequence ID" value="NZ_CP134822.1"/>
</dbReference>
<gene>
    <name evidence="4" type="ORF">SFRA_017360</name>
</gene>
<protein>
    <recommendedName>
        <fullName evidence="3">BACON domain-containing protein</fullName>
    </recommendedName>
</protein>
<feature type="transmembrane region" description="Helical" evidence="2">
    <location>
        <begin position="311"/>
        <end position="332"/>
    </location>
</feature>
<feature type="domain" description="BACON" evidence="3">
    <location>
        <begin position="424"/>
        <end position="497"/>
    </location>
</feature>
<organism evidence="4 5">
    <name type="scientific">Streptomyces xinghaiensis</name>
    <dbReference type="NCBI Taxonomy" id="1038928"/>
    <lineage>
        <taxon>Bacteria</taxon>
        <taxon>Bacillati</taxon>
        <taxon>Actinomycetota</taxon>
        <taxon>Actinomycetes</taxon>
        <taxon>Kitasatosporales</taxon>
        <taxon>Streptomycetaceae</taxon>
        <taxon>Streptomyces</taxon>
    </lineage>
</organism>
<feature type="region of interest" description="Disordered" evidence="1">
    <location>
        <begin position="482"/>
        <end position="551"/>
    </location>
</feature>
<accession>A0A420V2F0</accession>
<feature type="region of interest" description="Disordered" evidence="1">
    <location>
        <begin position="82"/>
        <end position="129"/>
    </location>
</feature>
<dbReference type="InterPro" id="IPR024361">
    <property type="entry name" value="BACON"/>
</dbReference>
<feature type="region of interest" description="Disordered" evidence="1">
    <location>
        <begin position="342"/>
        <end position="427"/>
    </location>
</feature>
<evidence type="ECO:0000256" key="1">
    <source>
        <dbReference type="SAM" id="MobiDB-lite"/>
    </source>
</evidence>
<feature type="compositionally biased region" description="Basic and acidic residues" evidence="1">
    <location>
        <begin position="100"/>
        <end position="112"/>
    </location>
</feature>
<evidence type="ECO:0000259" key="3">
    <source>
        <dbReference type="Pfam" id="PF19190"/>
    </source>
</evidence>
<feature type="compositionally biased region" description="Basic and acidic residues" evidence="1">
    <location>
        <begin position="384"/>
        <end position="403"/>
    </location>
</feature>
<dbReference type="Proteomes" id="UP000028058">
    <property type="component" value="Unassembled WGS sequence"/>
</dbReference>
<feature type="compositionally biased region" description="Acidic residues" evidence="1">
    <location>
        <begin position="538"/>
        <end position="551"/>
    </location>
</feature>
<dbReference type="AlphaFoldDB" id="A0A420V2F0"/>
<dbReference type="CDD" id="cd14948">
    <property type="entry name" value="BACON"/>
    <property type="match status" value="1"/>
</dbReference>
<feature type="compositionally biased region" description="Gly residues" evidence="1">
    <location>
        <begin position="364"/>
        <end position="383"/>
    </location>
</feature>
<proteinExistence type="predicted"/>
<dbReference type="EMBL" id="JNAD02000007">
    <property type="protein sequence ID" value="RKM95002.1"/>
    <property type="molecule type" value="Genomic_DNA"/>
</dbReference>
<comment type="caution">
    <text evidence="4">The sequence shown here is derived from an EMBL/GenBank/DDBJ whole genome shotgun (WGS) entry which is preliminary data.</text>
</comment>
<evidence type="ECO:0000313" key="4">
    <source>
        <dbReference type="EMBL" id="RKM95002.1"/>
    </source>
</evidence>